<dbReference type="AlphaFoldDB" id="A0A2N3PY43"/>
<organism evidence="7 8">
    <name type="scientific">Telmatospirillum siberiense</name>
    <dbReference type="NCBI Taxonomy" id="382514"/>
    <lineage>
        <taxon>Bacteria</taxon>
        <taxon>Pseudomonadati</taxon>
        <taxon>Pseudomonadota</taxon>
        <taxon>Alphaproteobacteria</taxon>
        <taxon>Rhodospirillales</taxon>
        <taxon>Rhodospirillaceae</taxon>
        <taxon>Telmatospirillum</taxon>
    </lineage>
</organism>
<evidence type="ECO:0000256" key="5">
    <source>
        <dbReference type="ARBA" id="ARBA00023136"/>
    </source>
</evidence>
<gene>
    <name evidence="7" type="ORF">CWS72_06965</name>
</gene>
<feature type="transmembrane region" description="Helical" evidence="6">
    <location>
        <begin position="111"/>
        <end position="138"/>
    </location>
</feature>
<dbReference type="OrthoDB" id="7874789at2"/>
<comment type="subcellular location">
    <subcellularLocation>
        <location evidence="1">Cell membrane</location>
        <topology evidence="1">Multi-pass membrane protein</topology>
    </subcellularLocation>
</comment>
<dbReference type="EMBL" id="PIUM01000005">
    <property type="protein sequence ID" value="PKU25332.1"/>
    <property type="molecule type" value="Genomic_DNA"/>
</dbReference>
<keyword evidence="4 6" id="KW-1133">Transmembrane helix</keyword>
<accession>A0A2N3PY43</accession>
<feature type="transmembrane region" description="Helical" evidence="6">
    <location>
        <begin position="6"/>
        <end position="28"/>
    </location>
</feature>
<feature type="transmembrane region" description="Helical" evidence="6">
    <location>
        <begin position="73"/>
        <end position="91"/>
    </location>
</feature>
<dbReference type="GO" id="GO:0015171">
    <property type="term" value="F:amino acid transmembrane transporter activity"/>
    <property type="evidence" value="ECO:0007669"/>
    <property type="project" value="TreeGrafter"/>
</dbReference>
<dbReference type="RefSeq" id="WP_101249856.1">
    <property type="nucleotide sequence ID" value="NZ_PIUM01000005.1"/>
</dbReference>
<evidence type="ECO:0000313" key="7">
    <source>
        <dbReference type="EMBL" id="PKU25332.1"/>
    </source>
</evidence>
<evidence type="ECO:0000313" key="8">
    <source>
        <dbReference type="Proteomes" id="UP000233293"/>
    </source>
</evidence>
<dbReference type="GO" id="GO:0005886">
    <property type="term" value="C:plasma membrane"/>
    <property type="evidence" value="ECO:0007669"/>
    <property type="project" value="UniProtKB-SubCell"/>
</dbReference>
<evidence type="ECO:0000256" key="6">
    <source>
        <dbReference type="SAM" id="Phobius"/>
    </source>
</evidence>
<keyword evidence="8" id="KW-1185">Reference proteome</keyword>
<feature type="transmembrane region" description="Helical" evidence="6">
    <location>
        <begin position="40"/>
        <end position="67"/>
    </location>
</feature>
<keyword evidence="3 6" id="KW-0812">Transmembrane</keyword>
<feature type="transmembrane region" description="Helical" evidence="6">
    <location>
        <begin position="144"/>
        <end position="171"/>
    </location>
</feature>
<feature type="transmembrane region" description="Helical" evidence="6">
    <location>
        <begin position="183"/>
        <end position="205"/>
    </location>
</feature>
<dbReference type="PANTHER" id="PTHR30086">
    <property type="entry name" value="ARGININE EXPORTER PROTEIN ARGO"/>
    <property type="match status" value="1"/>
</dbReference>
<evidence type="ECO:0000256" key="2">
    <source>
        <dbReference type="ARBA" id="ARBA00022475"/>
    </source>
</evidence>
<dbReference type="InterPro" id="IPR001123">
    <property type="entry name" value="LeuE-type"/>
</dbReference>
<sequence length="208" mass="21098">MPSYLFLRGLAIGFALAAPVGPVGVLCVRRALADGRHAAFVAGLGAAFADTFYGAVAGLGLTVISSFLVSHNIFLRVTGGLILIILGIRSLRMPAAFEAAPACGPGLLKDFISTFLITLTNPGTILASMGVFAALGAFGQHDGVGAAAILILGVFSGSTLWWLILSAAASAARSRLSPRALNLLNSGSGVLLVLFGLGIIGSLAFNCL</sequence>
<protein>
    <submittedName>
        <fullName evidence="7">Lysine transporter LysE</fullName>
    </submittedName>
</protein>
<evidence type="ECO:0000256" key="4">
    <source>
        <dbReference type="ARBA" id="ARBA00022989"/>
    </source>
</evidence>
<reference evidence="8" key="1">
    <citation type="submission" date="2017-12" db="EMBL/GenBank/DDBJ databases">
        <title>Draft genome sequence of Telmatospirillum siberiense 26-4b1T, an acidotolerant peatland alphaproteobacterium potentially involved in sulfur cycling.</title>
        <authorList>
            <person name="Hausmann B."/>
            <person name="Pjevac P."/>
            <person name="Schreck K."/>
            <person name="Herbold C.W."/>
            <person name="Daims H."/>
            <person name="Wagner M."/>
            <person name="Pester M."/>
            <person name="Loy A."/>
        </authorList>
    </citation>
    <scope>NUCLEOTIDE SEQUENCE [LARGE SCALE GENOMIC DNA]</scope>
    <source>
        <strain evidence="8">26-4b1</strain>
    </source>
</reference>
<proteinExistence type="predicted"/>
<keyword evidence="5 6" id="KW-0472">Membrane</keyword>
<keyword evidence="2" id="KW-1003">Cell membrane</keyword>
<evidence type="ECO:0000256" key="1">
    <source>
        <dbReference type="ARBA" id="ARBA00004651"/>
    </source>
</evidence>
<dbReference type="PANTHER" id="PTHR30086:SF20">
    <property type="entry name" value="ARGININE EXPORTER PROTEIN ARGO-RELATED"/>
    <property type="match status" value="1"/>
</dbReference>
<dbReference type="Proteomes" id="UP000233293">
    <property type="component" value="Unassembled WGS sequence"/>
</dbReference>
<evidence type="ECO:0000256" key="3">
    <source>
        <dbReference type="ARBA" id="ARBA00022692"/>
    </source>
</evidence>
<dbReference type="Pfam" id="PF01810">
    <property type="entry name" value="LysE"/>
    <property type="match status" value="1"/>
</dbReference>
<name>A0A2N3PY43_9PROT</name>
<comment type="caution">
    <text evidence="7">The sequence shown here is derived from an EMBL/GenBank/DDBJ whole genome shotgun (WGS) entry which is preliminary data.</text>
</comment>